<dbReference type="RefSeq" id="WP_072887363.1">
    <property type="nucleotide sequence ID" value="NZ_FRAE01000012.1"/>
</dbReference>
<dbReference type="Pfam" id="PF03864">
    <property type="entry name" value="Phage_cap_E"/>
    <property type="match status" value="1"/>
</dbReference>
<dbReference type="Proteomes" id="UP000242497">
    <property type="component" value="Unassembled WGS sequence"/>
</dbReference>
<dbReference type="OrthoDB" id="5449178at2"/>
<name>A0A1M6LTF5_9FIRM</name>
<accession>A0A1M6LTF5</accession>
<organism evidence="1 2">
    <name type="scientific">Tepidibacter formicigenes DSM 15518</name>
    <dbReference type="NCBI Taxonomy" id="1123349"/>
    <lineage>
        <taxon>Bacteria</taxon>
        <taxon>Bacillati</taxon>
        <taxon>Bacillota</taxon>
        <taxon>Clostridia</taxon>
        <taxon>Peptostreptococcales</taxon>
        <taxon>Peptostreptococcaceae</taxon>
        <taxon>Tepidibacter</taxon>
    </lineage>
</organism>
<dbReference type="InterPro" id="IPR005564">
    <property type="entry name" value="Major_capsid_GpE"/>
</dbReference>
<dbReference type="EMBL" id="FRAE01000012">
    <property type="protein sequence ID" value="SHJ74501.1"/>
    <property type="molecule type" value="Genomic_DNA"/>
</dbReference>
<sequence length="351" mass="39755">MANEISIFEPRTMGKVVTRMPKVHTFFRTTFFKNIQTFTTKSVDVDFKKGNRALAPFVHRKIGGKTIPNSGYQTKSYTPPLVAPNKITTVDDLMQRMPGESIYGGKSPAERVVEKLARDFTELNEMIVRREEWMCAQAIFTGTIPIVGDGINEVIDFSFTNKETITTAAKKWGAETSDPIADLKRWRKQVQKNGFVNCDVCVMSDDVATAFINHPKVQKILDTKGYDLASIKPRELPNGTTYIGTLHAEGLDIYTYNEWYLDDWTNPEAPEQKPLVPEKTLALISTGANYSMYYGAVTLLDENTKNFITVEGERVPDSWIERNPSRRFLQLNSNPLPIPHEVDSWFVAQVL</sequence>
<evidence type="ECO:0000313" key="2">
    <source>
        <dbReference type="Proteomes" id="UP000242497"/>
    </source>
</evidence>
<dbReference type="AlphaFoldDB" id="A0A1M6LTF5"/>
<dbReference type="Gene3D" id="3.30.1930.10">
    <property type="entry name" value="capsid protein of prophage domain"/>
    <property type="match status" value="1"/>
</dbReference>
<proteinExistence type="predicted"/>
<dbReference type="STRING" id="1123349.SAMN02744037_00727"/>
<protein>
    <submittedName>
        <fullName evidence="1">Phage major capsid protein E</fullName>
    </submittedName>
</protein>
<gene>
    <name evidence="1" type="ORF">SAMN02744037_00727</name>
</gene>
<evidence type="ECO:0000313" key="1">
    <source>
        <dbReference type="EMBL" id="SHJ74501.1"/>
    </source>
</evidence>
<reference evidence="2" key="1">
    <citation type="submission" date="2016-11" db="EMBL/GenBank/DDBJ databases">
        <authorList>
            <person name="Varghese N."/>
            <person name="Submissions S."/>
        </authorList>
    </citation>
    <scope>NUCLEOTIDE SEQUENCE [LARGE SCALE GENOMIC DNA]</scope>
    <source>
        <strain evidence="2">DSM 15518</strain>
    </source>
</reference>
<keyword evidence="2" id="KW-1185">Reference proteome</keyword>
<dbReference type="Gene3D" id="3.15.30.10">
    <property type="entry name" value="putative capsid protein of prophage domain like"/>
    <property type="match status" value="1"/>
</dbReference>